<feature type="transmembrane region" description="Helical" evidence="2">
    <location>
        <begin position="246"/>
        <end position="265"/>
    </location>
</feature>
<dbReference type="PANTHER" id="PTHR11328">
    <property type="entry name" value="MAJOR FACILITATOR SUPERFAMILY DOMAIN-CONTAINING PROTEIN"/>
    <property type="match status" value="1"/>
</dbReference>
<dbReference type="EMBL" id="LRRQ01000175">
    <property type="protein sequence ID" value="OAM87275.1"/>
    <property type="molecule type" value="Genomic_DNA"/>
</dbReference>
<sequence length="520" mass="57563">MSDTTSTPVPPAVVPTAVPLRGIAPEDRIPLRQKIVFALGTDMDILSNNLTFSILWLPIFNIGMGMNAILLSGILVALRLFDAFADPVMGNISDNTNTRWGRRRPFIALGTIAMVLVYPLFWHLPSGWGDAARAVALVAIGILFLVAYTLWAMPYYGLQLELTPSYDERTRLAAWCSIFAKFGYLAIGWAIAFILLIGMLASGDASVLEGRSDFVRGLLEFIQPLVTWLSDAQPGEKPLVVGMRSVCWLVGGLMLVCGLLPAIFVKERYHKVAAKRPKKTPFLVSLKESFHCKPLWQLIGMTFFLLIGSAFITGLNYYVNAYYACQGDLLLGGKIAGIKAVVVSVTGLLSIPVLTKLSERFDKRAVAISMLTLTVVGHLANYILMTPAHPYWQIYTGLTEAIAIPAIWMFMPSMKADVADWDEFHTSRRREGSLNSFYSWFVKAAITVSVVFKGAALEWSGFNPKLPAQSDGVVHRMFMLYLLLPIGFWLTSIVFAWFYPISRRAAAETRSALEARRGKA</sequence>
<dbReference type="PANTHER" id="PTHR11328:SF24">
    <property type="entry name" value="MAJOR FACILITATOR SUPERFAMILY (MFS) PROFILE DOMAIN-CONTAINING PROTEIN"/>
    <property type="match status" value="1"/>
</dbReference>
<dbReference type="GO" id="GO:0005886">
    <property type="term" value="C:plasma membrane"/>
    <property type="evidence" value="ECO:0007669"/>
    <property type="project" value="TreeGrafter"/>
</dbReference>
<dbReference type="OrthoDB" id="181905at2"/>
<feature type="transmembrane region" description="Helical" evidence="2">
    <location>
        <begin position="391"/>
        <end position="411"/>
    </location>
</feature>
<feature type="transmembrane region" description="Helical" evidence="2">
    <location>
        <begin position="437"/>
        <end position="457"/>
    </location>
</feature>
<dbReference type="InterPro" id="IPR039672">
    <property type="entry name" value="MFS_2"/>
</dbReference>
<dbReference type="InterPro" id="IPR036259">
    <property type="entry name" value="MFS_trans_sf"/>
</dbReference>
<evidence type="ECO:0000313" key="4">
    <source>
        <dbReference type="Proteomes" id="UP000078486"/>
    </source>
</evidence>
<keyword evidence="2" id="KW-0472">Membrane</keyword>
<keyword evidence="4" id="KW-1185">Reference proteome</keyword>
<dbReference type="GO" id="GO:0015293">
    <property type="term" value="F:symporter activity"/>
    <property type="evidence" value="ECO:0007669"/>
    <property type="project" value="InterPro"/>
</dbReference>
<dbReference type="Pfam" id="PF13347">
    <property type="entry name" value="MFS_2"/>
    <property type="match status" value="1"/>
</dbReference>
<feature type="transmembrane region" description="Helical" evidence="2">
    <location>
        <begin position="477"/>
        <end position="499"/>
    </location>
</feature>
<feature type="transmembrane region" description="Helical" evidence="2">
    <location>
        <begin position="331"/>
        <end position="354"/>
    </location>
</feature>
<protein>
    <submittedName>
        <fullName evidence="3">Sodium:melibiose symporter</fullName>
    </submittedName>
</protein>
<comment type="caution">
    <text evidence="3">The sequence shown here is derived from an EMBL/GenBank/DDBJ whole genome shotgun (WGS) entry which is preliminary data.</text>
</comment>
<proteinExistence type="inferred from homology"/>
<feature type="transmembrane region" description="Helical" evidence="2">
    <location>
        <begin position="106"/>
        <end position="125"/>
    </location>
</feature>
<feature type="transmembrane region" description="Helical" evidence="2">
    <location>
        <begin position="366"/>
        <end position="385"/>
    </location>
</feature>
<dbReference type="Gene3D" id="1.20.1250.20">
    <property type="entry name" value="MFS general substrate transporter like domains"/>
    <property type="match status" value="1"/>
</dbReference>
<comment type="similarity">
    <text evidence="1">Belongs to the sodium:galactoside symporter (TC 2.A.2) family.</text>
</comment>
<reference evidence="3 4" key="1">
    <citation type="submission" date="2016-01" db="EMBL/GenBank/DDBJ databases">
        <title>High potential of lignocellulose degradation of a new Verrucomicrobia species.</title>
        <authorList>
            <person name="Wang Y."/>
            <person name="Shi Y."/>
            <person name="Qiu Z."/>
            <person name="Liu S."/>
            <person name="Yang H."/>
        </authorList>
    </citation>
    <scope>NUCLEOTIDE SEQUENCE [LARGE SCALE GENOMIC DNA]</scope>
    <source>
        <strain evidence="3 4">TSB47</strain>
    </source>
</reference>
<dbReference type="Proteomes" id="UP000078486">
    <property type="component" value="Unassembled WGS sequence"/>
</dbReference>
<feature type="transmembrane region" description="Helical" evidence="2">
    <location>
        <begin position="131"/>
        <end position="151"/>
    </location>
</feature>
<dbReference type="SUPFAM" id="SSF103473">
    <property type="entry name" value="MFS general substrate transporter"/>
    <property type="match status" value="1"/>
</dbReference>
<accession>A0A178IDP6</accession>
<dbReference type="GO" id="GO:0008643">
    <property type="term" value="P:carbohydrate transport"/>
    <property type="evidence" value="ECO:0007669"/>
    <property type="project" value="InterPro"/>
</dbReference>
<feature type="transmembrane region" description="Helical" evidence="2">
    <location>
        <begin position="54"/>
        <end position="81"/>
    </location>
</feature>
<dbReference type="AlphaFoldDB" id="A0A178IDP6"/>
<gene>
    <name evidence="3" type="ORF">AW736_23765</name>
</gene>
<feature type="transmembrane region" description="Helical" evidence="2">
    <location>
        <begin position="172"/>
        <end position="201"/>
    </location>
</feature>
<evidence type="ECO:0000256" key="2">
    <source>
        <dbReference type="SAM" id="Phobius"/>
    </source>
</evidence>
<name>A0A178IDP6_9BACT</name>
<evidence type="ECO:0000313" key="3">
    <source>
        <dbReference type="EMBL" id="OAM87275.1"/>
    </source>
</evidence>
<dbReference type="RefSeq" id="WP_068772790.1">
    <property type="nucleotide sequence ID" value="NZ_CP109796.1"/>
</dbReference>
<keyword evidence="2" id="KW-0812">Transmembrane</keyword>
<evidence type="ECO:0000256" key="1">
    <source>
        <dbReference type="ARBA" id="ARBA00009617"/>
    </source>
</evidence>
<feature type="transmembrane region" description="Helical" evidence="2">
    <location>
        <begin position="295"/>
        <end position="319"/>
    </location>
</feature>
<keyword evidence="2" id="KW-1133">Transmembrane helix</keyword>
<organism evidence="3 4">
    <name type="scientific">Termitidicoccus mucosus</name>
    <dbReference type="NCBI Taxonomy" id="1184151"/>
    <lineage>
        <taxon>Bacteria</taxon>
        <taxon>Pseudomonadati</taxon>
        <taxon>Verrucomicrobiota</taxon>
        <taxon>Opitutia</taxon>
        <taxon>Opitutales</taxon>
        <taxon>Opitutaceae</taxon>
        <taxon>Termitidicoccus</taxon>
    </lineage>
</organism>